<accession>A0A5C7BPU0</accession>
<gene>
    <name evidence="1" type="ORF">FOT62_23310</name>
</gene>
<name>A0A5C7BPU0_SERMA</name>
<dbReference type="Proteomes" id="UP000321126">
    <property type="component" value="Unassembled WGS sequence"/>
</dbReference>
<organism evidence="1 2">
    <name type="scientific">Serratia marcescens</name>
    <dbReference type="NCBI Taxonomy" id="615"/>
    <lineage>
        <taxon>Bacteria</taxon>
        <taxon>Pseudomonadati</taxon>
        <taxon>Pseudomonadota</taxon>
        <taxon>Gammaproteobacteria</taxon>
        <taxon>Enterobacterales</taxon>
        <taxon>Yersiniaceae</taxon>
        <taxon>Serratia</taxon>
    </lineage>
</organism>
<proteinExistence type="predicted"/>
<evidence type="ECO:0000313" key="1">
    <source>
        <dbReference type="EMBL" id="TXE26163.1"/>
    </source>
</evidence>
<dbReference type="EMBL" id="VOUQ01000022">
    <property type="protein sequence ID" value="TXE26163.1"/>
    <property type="molecule type" value="Genomic_DNA"/>
</dbReference>
<evidence type="ECO:0008006" key="3">
    <source>
        <dbReference type="Google" id="ProtNLM"/>
    </source>
</evidence>
<protein>
    <recommendedName>
        <fullName evidence="3">Lytic transglycosylase</fullName>
    </recommendedName>
</protein>
<sequence length="683" mass="73892">MNAETIKDFLISLGFDIDEAGGRKFESVVSGVTMNAIKMGAAVEAAALTVVGFTTKIANSLDRLYWQSQRTGATANNIRAIGYAFSQAGGSVEGFNGTLDNMARFLRSTPGAEGFLRNLGIQTRDAAGNLRDTAQLVTLVGDKLAKMPYYRANQYAQILGIDESTLLAMRRGVKGFTSDYQSMLQATGFDSQKAAEQSNKFMTQMRGLANLFGIMRDKIGGNLAGGLAGNLESFRKNILLNFPKIEGTITAVLKKVLSLADSIMTLVYRGVQGVGDLMRWWDRLDEKTKGLIKVLGGLLLAWRVLNSAFLKSPIGMITALIAALVLLYDDYQTWKEGGDSLIDWAKWQPSIEKAITAIKDVVYWFDKGATAIGGWDKALMAVAAYMGGRWALSMLSAVARVTRGFGPLLAAIAAVETFRKVTDIQEEAKKRGVSPADIIREKMAANDKEGESFTNNLLGKVGSWWDAARGALHAGNEGVLPSRGLIGRSSTPRGIRNNNPGNLNYVGQNGATLEDHATPRFARFNSAFEGFAALGKQIKAYYNGTSKAAGYQKLQSVEDIISRFAPASENNTQAYINKLSKMLGVGRGDSLNIQDPKVLATLMNGITQIENGKNPYAPEMVLKAAQSTLTTNDNRTSNTSSNNPVYNITVQGGGDPHETARLTGDAVEGVYRRQTRNMQTQVG</sequence>
<evidence type="ECO:0000313" key="2">
    <source>
        <dbReference type="Proteomes" id="UP000321126"/>
    </source>
</evidence>
<comment type="caution">
    <text evidence="1">The sequence shown here is derived from an EMBL/GenBank/DDBJ whole genome shotgun (WGS) entry which is preliminary data.</text>
</comment>
<dbReference type="RefSeq" id="WP_147882728.1">
    <property type="nucleotide sequence ID" value="NZ_VOUQ01000022.1"/>
</dbReference>
<reference evidence="1 2" key="1">
    <citation type="submission" date="2019-07" db="EMBL/GenBank/DDBJ databases">
        <title>Serratia strains were isolated from fresh produce.</title>
        <authorList>
            <person name="Cho G.-S."/>
            <person name="Stein M."/>
            <person name="Lee W."/>
            <person name="Suh S.H."/>
            <person name="Franz C.M.A.P."/>
        </authorList>
    </citation>
    <scope>NUCLEOTIDE SEQUENCE [LARGE SCALE GENOMIC DNA]</scope>
    <source>
        <strain evidence="1 2">S16</strain>
    </source>
</reference>
<dbReference type="AlphaFoldDB" id="A0A5C7BPU0"/>